<dbReference type="NCBIfam" id="TIGR00464">
    <property type="entry name" value="gltX_bact"/>
    <property type="match status" value="1"/>
</dbReference>
<gene>
    <name evidence="10" type="primary">gltX</name>
    <name evidence="13" type="ORF">A3A10_00405</name>
</gene>
<dbReference type="GO" id="GO:0005829">
    <property type="term" value="C:cytosol"/>
    <property type="evidence" value="ECO:0007669"/>
    <property type="project" value="TreeGrafter"/>
</dbReference>
<evidence type="ECO:0000313" key="13">
    <source>
        <dbReference type="EMBL" id="OHA15118.1"/>
    </source>
</evidence>
<sequence length="481" mass="55095">MFLKKFNKIFPKKKSCVRTRIAPSPTGPFHIGNARSALFNYLFAKQNEGEFILRIEDTDLARSDSSFEKDIIEGLKWLNLEWTEGPYKQSERLAIYKKYLEKLFSEGKAFWCPHALDELKKEKQEQMANHEAPRHVCEYKNKKTGANKRGIIRLSTPLKIIEFDDIIRGKIRFDTSLLGDIALAKDENTPLYNFAVVVDDFEMKISHVIRGEDHISNTPKQILIQSALGLAEKPQYGHLPLVLGLDRSKISSRHAAVAVAAYRKTGYLPEAIINFMALLGWNPGTDQEIFSLEELVKKFDLGRVQKGGAIFDIERLNWLNGIYIRKKTPKELTELILKEKFLKPAPEFKNDYIEKIISLERSRMIKLSEIGERAAYFFSEPAYHKSLLSWQEKQPAEEIKINLDIILDLIRGAKSENFTKDAIKGAVWPYAEEKGRGNVLWPFRVALTGQNKSPDPFEIAEILGKEKTIARLEKAAQILNN</sequence>
<evidence type="ECO:0000256" key="8">
    <source>
        <dbReference type="ARBA" id="ARBA00022917"/>
    </source>
</evidence>
<evidence type="ECO:0000256" key="10">
    <source>
        <dbReference type="HAMAP-Rule" id="MF_00022"/>
    </source>
</evidence>
<dbReference type="Proteomes" id="UP000178116">
    <property type="component" value="Unassembled WGS sequence"/>
</dbReference>
<feature type="domain" description="Aminoacyl-tRNA synthetase class I anticodon-binding" evidence="12">
    <location>
        <begin position="342"/>
        <end position="475"/>
    </location>
</feature>
<evidence type="ECO:0000256" key="3">
    <source>
        <dbReference type="ARBA" id="ARBA00011245"/>
    </source>
</evidence>
<reference evidence="13 14" key="1">
    <citation type="journal article" date="2016" name="Nat. Commun.">
        <title>Thousands of microbial genomes shed light on interconnected biogeochemical processes in an aquifer system.</title>
        <authorList>
            <person name="Anantharaman K."/>
            <person name="Brown C.T."/>
            <person name="Hug L.A."/>
            <person name="Sharon I."/>
            <person name="Castelle C.J."/>
            <person name="Probst A.J."/>
            <person name="Thomas B.C."/>
            <person name="Singh A."/>
            <person name="Wilkins M.J."/>
            <person name="Karaoz U."/>
            <person name="Brodie E.L."/>
            <person name="Williams K.H."/>
            <person name="Hubbard S.S."/>
            <person name="Banfield J.F."/>
        </authorList>
    </citation>
    <scope>NUCLEOTIDE SEQUENCE [LARGE SCALE GENOMIC DNA]</scope>
</reference>
<dbReference type="AlphaFoldDB" id="A0A1G2LTZ1"/>
<dbReference type="InterPro" id="IPR020058">
    <property type="entry name" value="Glu/Gln-tRNA-synth_Ib_cat-dom"/>
</dbReference>
<dbReference type="InterPro" id="IPR008925">
    <property type="entry name" value="aa_tRNA-synth_I_cd-bd_sf"/>
</dbReference>
<dbReference type="InterPro" id="IPR049940">
    <property type="entry name" value="GluQ/Sye"/>
</dbReference>
<feature type="short sequence motif" description="'HIGH' region" evidence="10">
    <location>
        <begin position="23"/>
        <end position="33"/>
    </location>
</feature>
<dbReference type="SUPFAM" id="SSF48163">
    <property type="entry name" value="An anticodon-binding domain of class I aminoacyl-tRNA synthetases"/>
    <property type="match status" value="1"/>
</dbReference>
<dbReference type="InterPro" id="IPR004527">
    <property type="entry name" value="Glu-tRNA-ligase_bac/mito"/>
</dbReference>
<dbReference type="InterPro" id="IPR001412">
    <property type="entry name" value="aa-tRNA-synth_I_CS"/>
</dbReference>
<keyword evidence="5 10" id="KW-0436">Ligase</keyword>
<keyword evidence="9 10" id="KW-0030">Aminoacyl-tRNA synthetase</keyword>
<dbReference type="PANTHER" id="PTHR43311">
    <property type="entry name" value="GLUTAMATE--TRNA LIGASE"/>
    <property type="match status" value="1"/>
</dbReference>
<keyword evidence="7 10" id="KW-0067">ATP-binding</keyword>
<dbReference type="InterPro" id="IPR020751">
    <property type="entry name" value="aa-tRNA-synth_I_codon-bd_sub2"/>
</dbReference>
<comment type="similarity">
    <text evidence="2 10">Belongs to the class-I aminoacyl-tRNA synthetase family. Glutamate--tRNA ligase type 1 subfamily.</text>
</comment>
<comment type="caution">
    <text evidence="10">Lacks conserved residue(s) required for the propagation of feature annotation.</text>
</comment>
<proteinExistence type="inferred from homology"/>
<evidence type="ECO:0000259" key="12">
    <source>
        <dbReference type="Pfam" id="PF19269"/>
    </source>
</evidence>
<evidence type="ECO:0000256" key="5">
    <source>
        <dbReference type="ARBA" id="ARBA00022598"/>
    </source>
</evidence>
<dbReference type="Gene3D" id="3.40.50.620">
    <property type="entry name" value="HUPs"/>
    <property type="match status" value="1"/>
</dbReference>
<dbReference type="SUPFAM" id="SSF52374">
    <property type="entry name" value="Nucleotidylyl transferase"/>
    <property type="match status" value="1"/>
</dbReference>
<comment type="caution">
    <text evidence="13">The sequence shown here is derived from an EMBL/GenBank/DDBJ whole genome shotgun (WGS) entry which is preliminary data.</text>
</comment>
<evidence type="ECO:0000256" key="1">
    <source>
        <dbReference type="ARBA" id="ARBA00004496"/>
    </source>
</evidence>
<dbReference type="GO" id="GO:0008270">
    <property type="term" value="F:zinc ion binding"/>
    <property type="evidence" value="ECO:0007669"/>
    <property type="project" value="InterPro"/>
</dbReference>
<comment type="subunit">
    <text evidence="3 10">Monomer.</text>
</comment>
<dbReference type="GO" id="GO:0005524">
    <property type="term" value="F:ATP binding"/>
    <property type="evidence" value="ECO:0007669"/>
    <property type="project" value="UniProtKB-UniRule"/>
</dbReference>
<dbReference type="HAMAP" id="MF_00022">
    <property type="entry name" value="Glu_tRNA_synth_type1"/>
    <property type="match status" value="1"/>
</dbReference>
<dbReference type="Pfam" id="PF00749">
    <property type="entry name" value="tRNA-synt_1c"/>
    <property type="match status" value="1"/>
</dbReference>
<dbReference type="InterPro" id="IPR045462">
    <property type="entry name" value="aa-tRNA-synth_I_cd-bd"/>
</dbReference>
<evidence type="ECO:0000256" key="9">
    <source>
        <dbReference type="ARBA" id="ARBA00023146"/>
    </source>
</evidence>
<dbReference type="Pfam" id="PF19269">
    <property type="entry name" value="Anticodon_2"/>
    <property type="match status" value="1"/>
</dbReference>
<dbReference type="PROSITE" id="PS00178">
    <property type="entry name" value="AA_TRNA_LIGASE_I"/>
    <property type="match status" value="1"/>
</dbReference>
<dbReference type="GO" id="GO:0004818">
    <property type="term" value="F:glutamate-tRNA ligase activity"/>
    <property type="evidence" value="ECO:0007669"/>
    <property type="project" value="UniProtKB-UniRule"/>
</dbReference>
<dbReference type="CDD" id="cd00808">
    <property type="entry name" value="GluRS_core"/>
    <property type="match status" value="1"/>
</dbReference>
<comment type="function">
    <text evidence="10">Catalyzes the attachment of glutamate to tRNA(Glu) in a two-step reaction: glutamate is first activated by ATP to form Glu-AMP and then transferred to the acceptor end of tRNA(Glu).</text>
</comment>
<comment type="catalytic activity">
    <reaction evidence="10">
        <text>tRNA(Glu) + L-glutamate + ATP = L-glutamyl-tRNA(Glu) + AMP + diphosphate</text>
        <dbReference type="Rhea" id="RHEA:23540"/>
        <dbReference type="Rhea" id="RHEA-COMP:9663"/>
        <dbReference type="Rhea" id="RHEA-COMP:9680"/>
        <dbReference type="ChEBI" id="CHEBI:29985"/>
        <dbReference type="ChEBI" id="CHEBI:30616"/>
        <dbReference type="ChEBI" id="CHEBI:33019"/>
        <dbReference type="ChEBI" id="CHEBI:78442"/>
        <dbReference type="ChEBI" id="CHEBI:78520"/>
        <dbReference type="ChEBI" id="CHEBI:456215"/>
        <dbReference type="EC" id="6.1.1.17"/>
    </reaction>
</comment>
<dbReference type="InterPro" id="IPR033910">
    <property type="entry name" value="GluRS_core"/>
</dbReference>
<dbReference type="InterPro" id="IPR000924">
    <property type="entry name" value="Glu/Gln-tRNA-synth"/>
</dbReference>
<evidence type="ECO:0000313" key="14">
    <source>
        <dbReference type="Proteomes" id="UP000178116"/>
    </source>
</evidence>
<evidence type="ECO:0000256" key="4">
    <source>
        <dbReference type="ARBA" id="ARBA00022490"/>
    </source>
</evidence>
<feature type="domain" description="Glutamyl/glutaminyl-tRNA synthetase class Ib catalytic" evidence="11">
    <location>
        <begin position="17"/>
        <end position="318"/>
    </location>
</feature>
<organism evidence="13 14">
    <name type="scientific">Candidatus Tagabacteria bacterium RIFCSPLOWO2_01_FULL_42_9</name>
    <dbReference type="NCBI Taxonomy" id="1802296"/>
    <lineage>
        <taxon>Bacteria</taxon>
        <taxon>Candidatus Tagaibacteriota</taxon>
    </lineage>
</organism>
<keyword evidence="6 10" id="KW-0547">Nucleotide-binding</keyword>
<keyword evidence="8 10" id="KW-0648">Protein biosynthesis</keyword>
<dbReference type="EC" id="6.1.1.17" evidence="10"/>
<dbReference type="PANTHER" id="PTHR43311:SF2">
    <property type="entry name" value="GLUTAMATE--TRNA LIGASE, MITOCHONDRIAL-RELATED"/>
    <property type="match status" value="1"/>
</dbReference>
<comment type="subcellular location">
    <subcellularLocation>
        <location evidence="1 10">Cytoplasm</location>
    </subcellularLocation>
</comment>
<dbReference type="EMBL" id="MHRA01000028">
    <property type="protein sequence ID" value="OHA15118.1"/>
    <property type="molecule type" value="Genomic_DNA"/>
</dbReference>
<accession>A0A1G2LTZ1</accession>
<keyword evidence="4 10" id="KW-0963">Cytoplasm</keyword>
<dbReference type="GO" id="GO:0000049">
    <property type="term" value="F:tRNA binding"/>
    <property type="evidence" value="ECO:0007669"/>
    <property type="project" value="InterPro"/>
</dbReference>
<protein>
    <recommendedName>
        <fullName evidence="10">Glutamate--tRNA ligase</fullName>
        <ecNumber evidence="10">6.1.1.17</ecNumber>
    </recommendedName>
    <alternativeName>
        <fullName evidence="10">Glutamyl-tRNA synthetase</fullName>
        <shortName evidence="10">GluRS</shortName>
    </alternativeName>
</protein>
<dbReference type="InterPro" id="IPR014729">
    <property type="entry name" value="Rossmann-like_a/b/a_fold"/>
</dbReference>
<dbReference type="FunFam" id="3.40.50.620:FF:000007">
    <property type="entry name" value="Glutamate--tRNA ligase"/>
    <property type="match status" value="1"/>
</dbReference>
<evidence type="ECO:0000259" key="11">
    <source>
        <dbReference type="Pfam" id="PF00749"/>
    </source>
</evidence>
<evidence type="ECO:0000256" key="6">
    <source>
        <dbReference type="ARBA" id="ARBA00022741"/>
    </source>
</evidence>
<evidence type="ECO:0000256" key="7">
    <source>
        <dbReference type="ARBA" id="ARBA00022840"/>
    </source>
</evidence>
<name>A0A1G2LTZ1_9BACT</name>
<dbReference type="PRINTS" id="PR00987">
    <property type="entry name" value="TRNASYNTHGLU"/>
</dbReference>
<dbReference type="Gene3D" id="1.10.10.350">
    <property type="match status" value="1"/>
</dbReference>
<evidence type="ECO:0000256" key="2">
    <source>
        <dbReference type="ARBA" id="ARBA00007894"/>
    </source>
</evidence>
<dbReference type="GO" id="GO:0006424">
    <property type="term" value="P:glutamyl-tRNA aminoacylation"/>
    <property type="evidence" value="ECO:0007669"/>
    <property type="project" value="UniProtKB-UniRule"/>
</dbReference>